<proteinExistence type="predicted"/>
<dbReference type="EMBL" id="JOJR01000985">
    <property type="protein sequence ID" value="RCN33031.1"/>
    <property type="molecule type" value="Genomic_DNA"/>
</dbReference>
<dbReference type="AlphaFoldDB" id="A0A368FLC5"/>
<feature type="non-terminal residue" evidence="2">
    <location>
        <position position="1"/>
    </location>
</feature>
<reference evidence="2 3" key="1">
    <citation type="submission" date="2014-10" db="EMBL/GenBank/DDBJ databases">
        <title>Draft genome of the hookworm Ancylostoma caninum.</title>
        <authorList>
            <person name="Mitreva M."/>
        </authorList>
    </citation>
    <scope>NUCLEOTIDE SEQUENCE [LARGE SCALE GENOMIC DNA]</scope>
    <source>
        <strain evidence="2 3">Baltimore</strain>
    </source>
</reference>
<dbReference type="OrthoDB" id="5820709at2759"/>
<keyword evidence="1" id="KW-1133">Transmembrane helix</keyword>
<accession>A0A368FLC5</accession>
<dbReference type="InterPro" id="IPR052854">
    <property type="entry name" value="Serpentine_rcpt_epsilon"/>
</dbReference>
<sequence length="116" mass="13027">LIVPVVVLDTIVSSIDLIAFKFFGIEIDFEPSKCSTHVHYVIFYTVFRVASVVIELCIPIVIVRHESLSKVLSAYCGKRKVHAEKERGTVTIKNVLGMDIQGGKGDHFSHLKQQWS</sequence>
<keyword evidence="1" id="KW-0812">Transmembrane</keyword>
<gene>
    <name evidence="2" type="ORF">ANCCAN_21146</name>
</gene>
<evidence type="ECO:0000313" key="2">
    <source>
        <dbReference type="EMBL" id="RCN33031.1"/>
    </source>
</evidence>
<dbReference type="Proteomes" id="UP000252519">
    <property type="component" value="Unassembled WGS sequence"/>
</dbReference>
<keyword evidence="3" id="KW-1185">Reference proteome</keyword>
<keyword evidence="1" id="KW-0472">Membrane</keyword>
<organism evidence="2 3">
    <name type="scientific">Ancylostoma caninum</name>
    <name type="common">Dog hookworm</name>
    <dbReference type="NCBI Taxonomy" id="29170"/>
    <lineage>
        <taxon>Eukaryota</taxon>
        <taxon>Metazoa</taxon>
        <taxon>Ecdysozoa</taxon>
        <taxon>Nematoda</taxon>
        <taxon>Chromadorea</taxon>
        <taxon>Rhabditida</taxon>
        <taxon>Rhabditina</taxon>
        <taxon>Rhabditomorpha</taxon>
        <taxon>Strongyloidea</taxon>
        <taxon>Ancylostomatidae</taxon>
        <taxon>Ancylostomatinae</taxon>
        <taxon>Ancylostoma</taxon>
    </lineage>
</organism>
<evidence type="ECO:0000313" key="3">
    <source>
        <dbReference type="Proteomes" id="UP000252519"/>
    </source>
</evidence>
<evidence type="ECO:0000256" key="1">
    <source>
        <dbReference type="SAM" id="Phobius"/>
    </source>
</evidence>
<dbReference type="PANTHER" id="PTHR47518:SF9">
    <property type="entry name" value="SERPENTINE RECEPTOR, CLASS T"/>
    <property type="match status" value="1"/>
</dbReference>
<protein>
    <submittedName>
        <fullName evidence="2">Uncharacterized protein</fullName>
    </submittedName>
</protein>
<name>A0A368FLC5_ANCCA</name>
<feature type="transmembrane region" description="Helical" evidence="1">
    <location>
        <begin position="41"/>
        <end position="63"/>
    </location>
</feature>
<comment type="caution">
    <text evidence="2">The sequence shown here is derived from an EMBL/GenBank/DDBJ whole genome shotgun (WGS) entry which is preliminary data.</text>
</comment>
<dbReference type="PANTHER" id="PTHR47518">
    <property type="entry name" value="SERPENTINE RECEPTOR CLASS EPSILON-13-RELATED"/>
    <property type="match status" value="1"/>
</dbReference>